<feature type="compositionally biased region" description="Acidic residues" evidence="5">
    <location>
        <begin position="710"/>
        <end position="724"/>
    </location>
</feature>
<feature type="region of interest" description="Disordered" evidence="5">
    <location>
        <begin position="292"/>
        <end position="591"/>
    </location>
</feature>
<feature type="compositionally biased region" description="Polar residues" evidence="5">
    <location>
        <begin position="743"/>
        <end position="759"/>
    </location>
</feature>
<feature type="compositionally biased region" description="Low complexity" evidence="5">
    <location>
        <begin position="388"/>
        <end position="399"/>
    </location>
</feature>
<feature type="region of interest" description="Disordered" evidence="5">
    <location>
        <begin position="128"/>
        <end position="182"/>
    </location>
</feature>
<feature type="region of interest" description="Disordered" evidence="5">
    <location>
        <begin position="1255"/>
        <end position="1291"/>
    </location>
</feature>
<feature type="compositionally biased region" description="Basic and acidic residues" evidence="5">
    <location>
        <begin position="880"/>
        <end position="890"/>
    </location>
</feature>
<keyword evidence="4" id="KW-0539">Nucleus</keyword>
<feature type="compositionally biased region" description="Polar residues" evidence="5">
    <location>
        <begin position="301"/>
        <end position="316"/>
    </location>
</feature>
<feature type="region of interest" description="Disordered" evidence="5">
    <location>
        <begin position="1160"/>
        <end position="1185"/>
    </location>
</feature>
<proteinExistence type="predicted"/>
<evidence type="ECO:0000259" key="6">
    <source>
        <dbReference type="Pfam" id="PF15511"/>
    </source>
</evidence>
<organism evidence="7 8">
    <name type="scientific">Homarus americanus</name>
    <name type="common">American lobster</name>
    <dbReference type="NCBI Taxonomy" id="6706"/>
    <lineage>
        <taxon>Eukaryota</taxon>
        <taxon>Metazoa</taxon>
        <taxon>Ecdysozoa</taxon>
        <taxon>Arthropoda</taxon>
        <taxon>Crustacea</taxon>
        <taxon>Multicrustacea</taxon>
        <taxon>Malacostraca</taxon>
        <taxon>Eumalacostraca</taxon>
        <taxon>Eucarida</taxon>
        <taxon>Decapoda</taxon>
        <taxon>Pleocyemata</taxon>
        <taxon>Astacidea</taxon>
        <taxon>Nephropoidea</taxon>
        <taxon>Nephropidae</taxon>
        <taxon>Homarus</taxon>
    </lineage>
</organism>
<keyword evidence="3" id="KW-0158">Chromosome</keyword>
<feature type="compositionally biased region" description="Low complexity" evidence="5">
    <location>
        <begin position="478"/>
        <end position="489"/>
    </location>
</feature>
<reference evidence="7" key="1">
    <citation type="journal article" date="2021" name="Sci. Adv.">
        <title>The American lobster genome reveals insights on longevity, neural, and immune adaptations.</title>
        <authorList>
            <person name="Polinski J.M."/>
            <person name="Zimin A.V."/>
            <person name="Clark K.F."/>
            <person name="Kohn A.B."/>
            <person name="Sadowski N."/>
            <person name="Timp W."/>
            <person name="Ptitsyn A."/>
            <person name="Khanna P."/>
            <person name="Romanova D.Y."/>
            <person name="Williams P."/>
            <person name="Greenwood S.J."/>
            <person name="Moroz L.L."/>
            <person name="Walt D.R."/>
            <person name="Bodnar A.G."/>
        </authorList>
    </citation>
    <scope>NUCLEOTIDE SEQUENCE</scope>
    <source>
        <strain evidence="7">GMGI-L3</strain>
    </source>
</reference>
<feature type="domain" description="CENP-T/Histone H4 histone fold" evidence="6">
    <location>
        <begin position="1355"/>
        <end position="1451"/>
    </location>
</feature>
<feature type="compositionally biased region" description="Low complexity" evidence="5">
    <location>
        <begin position="514"/>
        <end position="525"/>
    </location>
</feature>
<keyword evidence="8" id="KW-1185">Reference proteome</keyword>
<feature type="compositionally biased region" description="Basic and acidic residues" evidence="5">
    <location>
        <begin position="644"/>
        <end position="662"/>
    </location>
</feature>
<dbReference type="Proteomes" id="UP000747542">
    <property type="component" value="Unassembled WGS sequence"/>
</dbReference>
<feature type="compositionally biased region" description="Basic residues" evidence="5">
    <location>
        <begin position="156"/>
        <end position="168"/>
    </location>
</feature>
<feature type="compositionally biased region" description="Low complexity" evidence="5">
    <location>
        <begin position="424"/>
        <end position="435"/>
    </location>
</feature>
<feature type="compositionally biased region" description="Low complexity" evidence="5">
    <location>
        <begin position="460"/>
        <end position="471"/>
    </location>
</feature>
<dbReference type="GO" id="GO:0005694">
    <property type="term" value="C:chromosome"/>
    <property type="evidence" value="ECO:0007669"/>
    <property type="project" value="UniProtKB-SubCell"/>
</dbReference>
<accession>A0A8J5MNG8</accession>
<gene>
    <name evidence="7" type="ORF">Hamer_G018799</name>
</gene>
<feature type="compositionally biased region" description="Low complexity" evidence="5">
    <location>
        <begin position="1053"/>
        <end position="1087"/>
    </location>
</feature>
<feature type="compositionally biased region" description="Low complexity" evidence="5">
    <location>
        <begin position="74"/>
        <end position="86"/>
    </location>
</feature>
<evidence type="ECO:0000256" key="1">
    <source>
        <dbReference type="ARBA" id="ARBA00004123"/>
    </source>
</evidence>
<feature type="compositionally biased region" description="Low complexity" evidence="5">
    <location>
        <begin position="317"/>
        <end position="327"/>
    </location>
</feature>
<dbReference type="InterPro" id="IPR035425">
    <property type="entry name" value="CENP-T/H4_C"/>
</dbReference>
<feature type="compositionally biased region" description="Low complexity" evidence="5">
    <location>
        <begin position="334"/>
        <end position="345"/>
    </location>
</feature>
<feature type="compositionally biased region" description="Low complexity" evidence="5">
    <location>
        <begin position="370"/>
        <end position="381"/>
    </location>
</feature>
<comment type="subcellular location">
    <subcellularLocation>
        <location evidence="2">Chromosome</location>
    </subcellularLocation>
    <subcellularLocation>
        <location evidence="1">Nucleus</location>
    </subcellularLocation>
</comment>
<feature type="region of interest" description="Disordered" evidence="5">
    <location>
        <begin position="639"/>
        <end position="779"/>
    </location>
</feature>
<dbReference type="GO" id="GO:0005634">
    <property type="term" value="C:nucleus"/>
    <property type="evidence" value="ECO:0007669"/>
    <property type="project" value="UniProtKB-SubCell"/>
</dbReference>
<feature type="region of interest" description="Disordered" evidence="5">
    <location>
        <begin position="876"/>
        <end position="1087"/>
    </location>
</feature>
<comment type="caution">
    <text evidence="7">The sequence shown here is derived from an EMBL/GenBank/DDBJ whole genome shotgun (WGS) entry which is preliminary data.</text>
</comment>
<evidence type="ECO:0000256" key="4">
    <source>
        <dbReference type="ARBA" id="ARBA00023242"/>
    </source>
</evidence>
<feature type="compositionally biased region" description="Low complexity" evidence="5">
    <location>
        <begin position="550"/>
        <end position="561"/>
    </location>
</feature>
<feature type="compositionally biased region" description="Low complexity" evidence="5">
    <location>
        <begin position="569"/>
        <end position="587"/>
    </location>
</feature>
<feature type="compositionally biased region" description="Acidic residues" evidence="5">
    <location>
        <begin position="678"/>
        <end position="692"/>
    </location>
</feature>
<feature type="region of interest" description="Disordered" evidence="5">
    <location>
        <begin position="26"/>
        <end position="91"/>
    </location>
</feature>
<evidence type="ECO:0000313" key="7">
    <source>
        <dbReference type="EMBL" id="KAG7157730.1"/>
    </source>
</evidence>
<sequence>MEDSLLSDDKTPRMLLRLLMANLGPEETPEALHPHRLRRQAASSAKRKRGGAGGSSSKRSKGGEDASLLKVALQPQSRQSQQFSTSRNESLNASTIKGTDLTYMNITAFNSSESSINESIDLTAATRFRKRKQRPQEYDAQSEVSKLVIKPPIGTRSRKKHPQAKKSSRAAGDSASRAKTEVTLPSETTYAAIDTSLIDSSSDSIDYGKARNLRHRTKKEAIEFQQKLVKPSMASKTSTKGSDSELVEKTYADLSINWLELSSDSSIDLGAARNMRKRTRLQVMAIPDVDPAAFAHKPSKDTSQMQTRGSDKSLQMSPSKSPRKSSSLQKDSDMSPSKSPRKSSSLQEDSDMSPSKSPRKSSSLQEDSDMSPSKSPRKSSSLQKDSDMSPSKSPRKSSSLQEDSDMSPSKSPRKSSSLHKDSDMSPSKSPRKSSSLQEDSDMSPSKSPRKSSSLHKDSDMSPSKSPQKSSSLQEDSDMSPSKSPRKSSSLQEDSDMSPSKSPRKSSSLHKDSDMSPSKSPRKSSSLQEDSDMSPSKSPRKSSSLHKDSDMSPSKSPQKSSSLQEDNLPNVASYVEANNSASESNSAYDFDKTEESFENIKDIAKQRFARKVSPMNFNLSKLIGGLKPCSVMVTDISLSLSGTKEVSDPGTKEVSDPGTKEVSDPGIQKGTDPGTQEESVPETPEDSDTEAWEDSVPGIQKGTDPGTQEESVPETQEDSDTEPWEESVPGTQKGTELKTRVESDTGTQVESNTGTQTLTVKGQGWTEDKGVLKDQGPSLTEEIIRRTESPSGSLPVSFVLQGKSIIEEEPPLPPGNTHDGLGKYTAALATDFPLLPPISFRDIEIDDHESQLYVSTSHSSDGADVDLESSISAALSALDTDSEKKSKESPEIKLQLASLDTTGGSHSTRSSQSAAPNTDSQELVDPGESTGSGGSLSSNDEASSSPARKRVGMQASLLPLRKSPRKSSGKEPLRALFKKSPRKSIGMKALLSPSKKTSVREASFSPSKKSSRKSVGLEVSLSPSRKSPRKSSGKETSLSPLKKSPRRSLGVKALPSPSRRSSTTSVLSSWSRDKMSSSSRTTENTSNLRSIVLTREQVEVHPEEAIKAMQRASRTLELEGMSVAASEPTLDQQAEILTENVRDGNQVKSAESAPKEKAIMQKDSDTGHHQLNLAPSDDRTLPAETEAAVSLDDFEESVEDLKLSEREEAMQGDSESDHYTLNLLAVPERKHYHSPSVGTSLAETEAAVYHVDIEEQTENGEPSGEEAGHVTQPQKKSVRRLSAVGEPSTSAALARTKQLTMREFIDKLAQKPVQPPPGVVAEAKARPQLRDLLKTRPPAARAPRTVVKKTKKIKQKPLPVSLPKGLTKEIFTHYALCKLSTRGMDEVMKTCEKYWKNLFSDLDHIKTARKGSAEIKTKDMRKLLSRQGLITTDVSLYALVEEYLPVEEWNVIMPTQFAKGRIYPPEEIIDEMFNSG</sequence>
<feature type="compositionally biased region" description="Polar residues" evidence="5">
    <location>
        <begin position="897"/>
        <end position="920"/>
    </location>
</feature>
<dbReference type="OrthoDB" id="6367551at2759"/>
<feature type="compositionally biased region" description="Basic residues" evidence="5">
    <location>
        <begin position="34"/>
        <end position="50"/>
    </location>
</feature>
<feature type="compositionally biased region" description="Low complexity" evidence="5">
    <location>
        <begin position="352"/>
        <end position="363"/>
    </location>
</feature>
<protein>
    <submittedName>
        <fullName evidence="7">PRQFV-amide-like</fullName>
    </submittedName>
</protein>
<evidence type="ECO:0000256" key="3">
    <source>
        <dbReference type="ARBA" id="ARBA00022454"/>
    </source>
</evidence>
<evidence type="ECO:0000313" key="8">
    <source>
        <dbReference type="Proteomes" id="UP000747542"/>
    </source>
</evidence>
<name>A0A8J5MNG8_HOMAM</name>
<evidence type="ECO:0000256" key="2">
    <source>
        <dbReference type="ARBA" id="ARBA00004286"/>
    </source>
</evidence>
<dbReference type="EMBL" id="JAHLQT010036987">
    <property type="protein sequence ID" value="KAG7157730.1"/>
    <property type="molecule type" value="Genomic_DNA"/>
</dbReference>
<dbReference type="Pfam" id="PF15511">
    <property type="entry name" value="CENP-T_C"/>
    <property type="match status" value="1"/>
</dbReference>
<evidence type="ECO:0000256" key="5">
    <source>
        <dbReference type="SAM" id="MobiDB-lite"/>
    </source>
</evidence>